<feature type="compositionally biased region" description="Low complexity" evidence="1">
    <location>
        <begin position="1"/>
        <end position="15"/>
    </location>
</feature>
<feature type="compositionally biased region" description="Pro residues" evidence="1">
    <location>
        <begin position="86"/>
        <end position="97"/>
    </location>
</feature>
<gene>
    <name evidence="2" type="ORF">GCM10010515_17440</name>
</gene>
<reference evidence="2" key="2">
    <citation type="submission" date="2020-09" db="EMBL/GenBank/DDBJ databases">
        <authorList>
            <person name="Sun Q."/>
            <person name="Ohkuma M."/>
        </authorList>
    </citation>
    <scope>NUCLEOTIDE SEQUENCE</scope>
    <source>
        <strain evidence="2">JCM 4956</strain>
    </source>
</reference>
<reference evidence="2" key="1">
    <citation type="journal article" date="2014" name="Int. J. Syst. Evol. Microbiol.">
        <title>Complete genome sequence of Corynebacterium casei LMG S-19264T (=DSM 44701T), isolated from a smear-ripened cheese.</title>
        <authorList>
            <consortium name="US DOE Joint Genome Institute (JGI-PGF)"/>
            <person name="Walter F."/>
            <person name="Albersmeier A."/>
            <person name="Kalinowski J."/>
            <person name="Ruckert C."/>
        </authorList>
    </citation>
    <scope>NUCLEOTIDE SEQUENCE</scope>
    <source>
        <strain evidence="2">JCM 4956</strain>
    </source>
</reference>
<accession>A0A918K7W2</accession>
<evidence type="ECO:0000313" key="3">
    <source>
        <dbReference type="Proteomes" id="UP000645555"/>
    </source>
</evidence>
<evidence type="ECO:0000313" key="2">
    <source>
        <dbReference type="EMBL" id="GGX50512.1"/>
    </source>
</evidence>
<dbReference type="Proteomes" id="UP000645555">
    <property type="component" value="Unassembled WGS sequence"/>
</dbReference>
<dbReference type="AlphaFoldDB" id="A0A918K7W2"/>
<keyword evidence="3" id="KW-1185">Reference proteome</keyword>
<dbReference type="EMBL" id="BMWD01000004">
    <property type="protein sequence ID" value="GGX50512.1"/>
    <property type="molecule type" value="Genomic_DNA"/>
</dbReference>
<organism evidence="2 3">
    <name type="scientific">Streptomyces fructofermentans</name>
    <dbReference type="NCBI Taxonomy" id="152141"/>
    <lineage>
        <taxon>Bacteria</taxon>
        <taxon>Bacillati</taxon>
        <taxon>Actinomycetota</taxon>
        <taxon>Actinomycetes</taxon>
        <taxon>Kitasatosporales</taxon>
        <taxon>Streptomycetaceae</taxon>
        <taxon>Streptomyces</taxon>
    </lineage>
</organism>
<comment type="caution">
    <text evidence="2">The sequence shown here is derived from an EMBL/GenBank/DDBJ whole genome shotgun (WGS) entry which is preliminary data.</text>
</comment>
<protein>
    <submittedName>
        <fullName evidence="2">Uncharacterized protein</fullName>
    </submittedName>
</protein>
<proteinExistence type="predicted"/>
<sequence>MPRVRAAPGTAAPARAGKERIRPCAAPPRGRRPRARKEPGVVRPVIFLSYRRRPRPQGARRPGTPPGPGTGRAGCGTGHRVRHPPPTRNPPLGPESPLPAASGDAVP</sequence>
<feature type="region of interest" description="Disordered" evidence="1">
    <location>
        <begin position="1"/>
        <end position="107"/>
    </location>
</feature>
<evidence type="ECO:0000256" key="1">
    <source>
        <dbReference type="SAM" id="MobiDB-lite"/>
    </source>
</evidence>
<name>A0A918K7W2_9ACTN</name>